<dbReference type="EMBL" id="CP030842">
    <property type="protein sequence ID" value="AXC16082.1"/>
    <property type="molecule type" value="Genomic_DNA"/>
</dbReference>
<dbReference type="Gene3D" id="1.10.287.130">
    <property type="match status" value="1"/>
</dbReference>
<dbReference type="InterPro" id="IPR036890">
    <property type="entry name" value="HATPase_C_sf"/>
</dbReference>
<dbReference type="PANTHER" id="PTHR43065:SF10">
    <property type="entry name" value="PEROXIDE STRESS-ACTIVATED HISTIDINE KINASE MAK3"/>
    <property type="match status" value="1"/>
</dbReference>
<keyword evidence="11" id="KW-1185">Reference proteome</keyword>
<dbReference type="CDD" id="cd00082">
    <property type="entry name" value="HisKA"/>
    <property type="match status" value="1"/>
</dbReference>
<dbReference type="PRINTS" id="PR00344">
    <property type="entry name" value="BCTRLSENSOR"/>
</dbReference>
<accession>A0A2Z5G9Y7</accession>
<evidence type="ECO:0000256" key="6">
    <source>
        <dbReference type="ARBA" id="ARBA00022777"/>
    </source>
</evidence>
<evidence type="ECO:0000256" key="2">
    <source>
        <dbReference type="ARBA" id="ARBA00012438"/>
    </source>
</evidence>
<sequence>MDDITIADLEAKLALATEALRKSEERATAGMLALEVMHDIRNPLEALRNLTYLASLEANNPDQVRRYTALAEEQMAIALDIANSTLSFAKAPMNPRSVNLVVLAEAALRIHQRTIEAKQVRLLKDLPGDVAAPVYTGEILQVLSNLIHNALDALQPDGTLCLRCRQRQEEVHLVIADNGHGIPHEHVKNIFKPFFSTKGGQGTGLGLALSKRIVERHRGTIKVRSSARPGRSGTIFKISIPA</sequence>
<proteinExistence type="predicted"/>
<dbReference type="GO" id="GO:0000155">
    <property type="term" value="F:phosphorelay sensor kinase activity"/>
    <property type="evidence" value="ECO:0007669"/>
    <property type="project" value="InterPro"/>
</dbReference>
<reference evidence="10 11" key="1">
    <citation type="journal article" date="2018" name="Front. Microbiol.">
        <title>Hydrolytic Capabilities as a Key to Environmental Success: Chitinolytic and Cellulolytic Acidobacteria From Acidic Sub-arctic Soils and Boreal Peatlands.</title>
        <authorList>
            <person name="Belova S.E."/>
            <person name="Ravin N.V."/>
            <person name="Pankratov T.A."/>
            <person name="Rakitin A.L."/>
            <person name="Ivanova A.A."/>
            <person name="Beletsky A.V."/>
            <person name="Mardanov A.V."/>
            <person name="Sinninghe Damste J.S."/>
            <person name="Dedysh S.N."/>
        </authorList>
    </citation>
    <scope>NUCLEOTIDE SEQUENCE [LARGE SCALE GENOMIC DNA]</scope>
    <source>
        <strain evidence="10 11">SBC82</strain>
        <plasmid evidence="11">pacpol2</plasmid>
    </source>
</reference>
<evidence type="ECO:0000256" key="4">
    <source>
        <dbReference type="ARBA" id="ARBA00022679"/>
    </source>
</evidence>
<dbReference type="InterPro" id="IPR036097">
    <property type="entry name" value="HisK_dim/P_sf"/>
</dbReference>
<dbReference type="OrthoDB" id="9764522at2"/>
<dbReference type="InterPro" id="IPR003661">
    <property type="entry name" value="HisK_dim/P_dom"/>
</dbReference>
<evidence type="ECO:0000256" key="1">
    <source>
        <dbReference type="ARBA" id="ARBA00000085"/>
    </source>
</evidence>
<evidence type="ECO:0000256" key="7">
    <source>
        <dbReference type="ARBA" id="ARBA00022840"/>
    </source>
</evidence>
<evidence type="ECO:0000313" key="11">
    <source>
        <dbReference type="Proteomes" id="UP000253606"/>
    </source>
</evidence>
<gene>
    <name evidence="10" type="ORF">ACPOL_6874</name>
</gene>
<keyword evidence="4" id="KW-0808">Transferase</keyword>
<dbReference type="SMART" id="SM00387">
    <property type="entry name" value="HATPase_c"/>
    <property type="match status" value="1"/>
</dbReference>
<comment type="catalytic activity">
    <reaction evidence="1">
        <text>ATP + protein L-histidine = ADP + protein N-phospho-L-histidine.</text>
        <dbReference type="EC" id="2.7.13.3"/>
    </reaction>
</comment>
<evidence type="ECO:0000256" key="3">
    <source>
        <dbReference type="ARBA" id="ARBA00022553"/>
    </source>
</evidence>
<keyword evidence="10" id="KW-0614">Plasmid</keyword>
<protein>
    <recommendedName>
        <fullName evidence="2">histidine kinase</fullName>
        <ecNumber evidence="2">2.7.13.3</ecNumber>
    </recommendedName>
</protein>
<dbReference type="AlphaFoldDB" id="A0A2Z5G9Y7"/>
<dbReference type="GO" id="GO:0005524">
    <property type="term" value="F:ATP binding"/>
    <property type="evidence" value="ECO:0007669"/>
    <property type="project" value="UniProtKB-KW"/>
</dbReference>
<dbReference type="SUPFAM" id="SSF47384">
    <property type="entry name" value="Homodimeric domain of signal transducing histidine kinase"/>
    <property type="match status" value="1"/>
</dbReference>
<dbReference type="KEGG" id="abas:ACPOL_6874"/>
<keyword evidence="7" id="KW-0067">ATP-binding</keyword>
<dbReference type="SUPFAM" id="SSF55874">
    <property type="entry name" value="ATPase domain of HSP90 chaperone/DNA topoisomerase II/histidine kinase"/>
    <property type="match status" value="1"/>
</dbReference>
<name>A0A2Z5G9Y7_9BACT</name>
<evidence type="ECO:0000313" key="10">
    <source>
        <dbReference type="EMBL" id="AXC16082.1"/>
    </source>
</evidence>
<dbReference type="EC" id="2.7.13.3" evidence="2"/>
<dbReference type="RefSeq" id="WP_114211273.1">
    <property type="nucleotide sequence ID" value="NZ_CP030842.1"/>
</dbReference>
<dbReference type="Pfam" id="PF02518">
    <property type="entry name" value="HATPase_c"/>
    <property type="match status" value="1"/>
</dbReference>
<dbReference type="PROSITE" id="PS50109">
    <property type="entry name" value="HIS_KIN"/>
    <property type="match status" value="1"/>
</dbReference>
<dbReference type="Proteomes" id="UP000253606">
    <property type="component" value="Plasmid pACPOL2"/>
</dbReference>
<keyword evidence="8" id="KW-0902">Two-component regulatory system</keyword>
<feature type="domain" description="Histidine kinase" evidence="9">
    <location>
        <begin position="35"/>
        <end position="242"/>
    </location>
</feature>
<keyword evidence="6 10" id="KW-0418">Kinase</keyword>
<dbReference type="InterPro" id="IPR003594">
    <property type="entry name" value="HATPase_dom"/>
</dbReference>
<dbReference type="InterPro" id="IPR005467">
    <property type="entry name" value="His_kinase_dom"/>
</dbReference>
<dbReference type="PANTHER" id="PTHR43065">
    <property type="entry name" value="SENSOR HISTIDINE KINASE"/>
    <property type="match status" value="1"/>
</dbReference>
<keyword evidence="5" id="KW-0547">Nucleotide-binding</keyword>
<dbReference type="InterPro" id="IPR004358">
    <property type="entry name" value="Sig_transdc_His_kin-like_C"/>
</dbReference>
<geneLocation type="plasmid" evidence="11">
    <name>pacpol2</name>
</geneLocation>
<keyword evidence="3" id="KW-0597">Phosphoprotein</keyword>
<evidence type="ECO:0000259" key="9">
    <source>
        <dbReference type="PROSITE" id="PS50109"/>
    </source>
</evidence>
<organism evidence="10 11">
    <name type="scientific">Acidisarcina polymorpha</name>
    <dbReference type="NCBI Taxonomy" id="2211140"/>
    <lineage>
        <taxon>Bacteria</taxon>
        <taxon>Pseudomonadati</taxon>
        <taxon>Acidobacteriota</taxon>
        <taxon>Terriglobia</taxon>
        <taxon>Terriglobales</taxon>
        <taxon>Acidobacteriaceae</taxon>
        <taxon>Acidisarcina</taxon>
    </lineage>
</organism>
<dbReference type="Gene3D" id="3.30.565.10">
    <property type="entry name" value="Histidine kinase-like ATPase, C-terminal domain"/>
    <property type="match status" value="1"/>
</dbReference>
<evidence type="ECO:0000256" key="8">
    <source>
        <dbReference type="ARBA" id="ARBA00023012"/>
    </source>
</evidence>
<evidence type="ECO:0000256" key="5">
    <source>
        <dbReference type="ARBA" id="ARBA00022741"/>
    </source>
</evidence>